<evidence type="ECO:0000313" key="6">
    <source>
        <dbReference type="EMBL" id="CAG2256332.1"/>
    </source>
</evidence>
<feature type="region of interest" description="Disordered" evidence="4">
    <location>
        <begin position="357"/>
        <end position="381"/>
    </location>
</feature>
<keyword evidence="7" id="KW-1185">Reference proteome</keyword>
<sequence>MKEMTRIELQKKNIIELDCHDCIDSVTVQIQATPSEGILGPSSVQLRCSYTAVTGEIVTGVNIQAKINGQQSDTYQPTASLTTSALMQFSQIACEDEKEYMCQVAYAGSGGSITESSGVENISIKEVTVVNTFHLSIMYYRNPEEPDSVPSYVPSAGIEEGNNVVFTCTGNVGKPQGKFRWVRYRRNSQGVTQQETPYESETTTAVLMPGTCTFNGTSQLTLKMEQLDNNAVVRCQVVYQGAPLDLKQTNPINVFVNSVRNVQVTKDSSNPTFAEGAGPITLTCKSDGNPVVTNTGYTWYKESNTSVTLGTGPSYVINNVVVNETDNYICVAQNSFNGQTFNMNNSIHIQIDFTTTTSTTTPSTTAESSPTAAPQLPPTGMTVIIKSNSDWEGN</sequence>
<evidence type="ECO:0000259" key="5">
    <source>
        <dbReference type="PROSITE" id="PS50835"/>
    </source>
</evidence>
<proteinExistence type="predicted"/>
<dbReference type="Pfam" id="PF13895">
    <property type="entry name" value="Ig_2"/>
    <property type="match status" value="1"/>
</dbReference>
<dbReference type="GO" id="GO:0016020">
    <property type="term" value="C:membrane"/>
    <property type="evidence" value="ECO:0007669"/>
    <property type="project" value="UniProtKB-SubCell"/>
</dbReference>
<dbReference type="EMBL" id="CAJPWZ010003301">
    <property type="protein sequence ID" value="CAG2256332.1"/>
    <property type="molecule type" value="Genomic_DNA"/>
</dbReference>
<dbReference type="InterPro" id="IPR007110">
    <property type="entry name" value="Ig-like_dom"/>
</dbReference>
<dbReference type="PANTHER" id="PTHR45889">
    <property type="entry name" value="IG-LIKE DOMAIN-CONTAINING PROTEIN"/>
    <property type="match status" value="1"/>
</dbReference>
<organism evidence="6 7">
    <name type="scientific">Mytilus edulis</name>
    <name type="common">Blue mussel</name>
    <dbReference type="NCBI Taxonomy" id="6550"/>
    <lineage>
        <taxon>Eukaryota</taxon>
        <taxon>Metazoa</taxon>
        <taxon>Spiralia</taxon>
        <taxon>Lophotrochozoa</taxon>
        <taxon>Mollusca</taxon>
        <taxon>Bivalvia</taxon>
        <taxon>Autobranchia</taxon>
        <taxon>Pteriomorphia</taxon>
        <taxon>Mytilida</taxon>
        <taxon>Mytiloidea</taxon>
        <taxon>Mytilidae</taxon>
        <taxon>Mytilinae</taxon>
        <taxon>Mytilus</taxon>
    </lineage>
</organism>
<feature type="compositionally biased region" description="Low complexity" evidence="4">
    <location>
        <begin position="357"/>
        <end position="374"/>
    </location>
</feature>
<keyword evidence="2" id="KW-0472">Membrane</keyword>
<feature type="domain" description="Ig-like" evidence="5">
    <location>
        <begin position="251"/>
        <end position="348"/>
    </location>
</feature>
<dbReference type="PANTHER" id="PTHR45889:SF8">
    <property type="entry name" value="IG-LIKE DOMAIN-CONTAINING PROTEIN"/>
    <property type="match status" value="1"/>
</dbReference>
<dbReference type="InterPro" id="IPR003599">
    <property type="entry name" value="Ig_sub"/>
</dbReference>
<dbReference type="AlphaFoldDB" id="A0A8S3VQH2"/>
<name>A0A8S3VQH2_MYTED</name>
<evidence type="ECO:0000256" key="3">
    <source>
        <dbReference type="ARBA" id="ARBA00023157"/>
    </source>
</evidence>
<dbReference type="InterPro" id="IPR036179">
    <property type="entry name" value="Ig-like_dom_sf"/>
</dbReference>
<dbReference type="PROSITE" id="PS50835">
    <property type="entry name" value="IG_LIKE"/>
    <property type="match status" value="2"/>
</dbReference>
<accession>A0A8S3VQH2</accession>
<evidence type="ECO:0000256" key="2">
    <source>
        <dbReference type="ARBA" id="ARBA00023136"/>
    </source>
</evidence>
<dbReference type="OrthoDB" id="6077473at2759"/>
<dbReference type="Gene3D" id="2.60.40.10">
    <property type="entry name" value="Immunoglobulins"/>
    <property type="match status" value="2"/>
</dbReference>
<dbReference type="SUPFAM" id="SSF48726">
    <property type="entry name" value="Immunoglobulin"/>
    <property type="match status" value="2"/>
</dbReference>
<comment type="caution">
    <text evidence="6">The sequence shown here is derived from an EMBL/GenBank/DDBJ whole genome shotgun (WGS) entry which is preliminary data.</text>
</comment>
<dbReference type="Proteomes" id="UP000683360">
    <property type="component" value="Unassembled WGS sequence"/>
</dbReference>
<evidence type="ECO:0000256" key="4">
    <source>
        <dbReference type="SAM" id="MobiDB-lite"/>
    </source>
</evidence>
<dbReference type="Pfam" id="PF08205">
    <property type="entry name" value="C2-set_2"/>
    <property type="match status" value="1"/>
</dbReference>
<dbReference type="InterPro" id="IPR013783">
    <property type="entry name" value="Ig-like_fold"/>
</dbReference>
<reference evidence="6" key="1">
    <citation type="submission" date="2021-03" db="EMBL/GenBank/DDBJ databases">
        <authorList>
            <person name="Bekaert M."/>
        </authorList>
    </citation>
    <scope>NUCLEOTIDE SEQUENCE</scope>
</reference>
<dbReference type="CDD" id="cd00096">
    <property type="entry name" value="Ig"/>
    <property type="match status" value="1"/>
</dbReference>
<protein>
    <recommendedName>
        <fullName evidence="5">Ig-like domain-containing protein</fullName>
    </recommendedName>
</protein>
<dbReference type="InterPro" id="IPR013162">
    <property type="entry name" value="CD80_C2-set"/>
</dbReference>
<dbReference type="SMART" id="SM00409">
    <property type="entry name" value="IG"/>
    <property type="match status" value="3"/>
</dbReference>
<keyword evidence="3" id="KW-1015">Disulfide bond</keyword>
<feature type="domain" description="Ig-like" evidence="5">
    <location>
        <begin position="146"/>
        <end position="237"/>
    </location>
</feature>
<comment type="subcellular location">
    <subcellularLocation>
        <location evidence="1">Membrane</location>
        <topology evidence="1">Single-pass membrane protein</topology>
    </subcellularLocation>
</comment>
<evidence type="ECO:0000313" key="7">
    <source>
        <dbReference type="Proteomes" id="UP000683360"/>
    </source>
</evidence>
<evidence type="ECO:0000256" key="1">
    <source>
        <dbReference type="ARBA" id="ARBA00004167"/>
    </source>
</evidence>
<gene>
    <name evidence="6" type="ORF">MEDL_67674</name>
</gene>